<sequence>MRDLSVSQAVKHAPETEDVLKEEESIAMSSTRKYKTAQERRTEAADPRKNRPLNRFNLYYILERERLLQSSAEYKPGQSNQPLPPGIITGYEGLELPDLPPRYSHLELPKDWFVPGKRKLVRRSHRKNHGLISFKEIAQVTADNWKTVDTETFDFVTKAAKIIADRYKEIEQALGAAPVAPAMPPHAMMHVAPPVAYHPFLQAPGVYAAPTAARSKKTRGSASKAKKAKGKRGAKKAGGEPQTGEPLGLGDAEGFWNVKNTPPPHDARGSLTLVAPPGTAMEGRTLNLPNINSNAFGADLNVYRSAYHSSLNGMVQQVQQMHAGNQANALTRSMPMAGAPDSNPFLLNGSYYQGLAASNAHAPMNYSYPGMPPSNPNNGMYLPHLHPGVHQGGLHGAMNGMNAMPAYGAQPAHWAANQGGMFANNRIQPTMPYSMPPSRGPDFSNRNPTLDNSNNVAGLQGGPSAAAPAPSQLNIAGAPAALTEATHTLDYSESTGIGEGAPGNGKKTDASNSSQVAINDSDILHMLKKDH</sequence>
<proteinExistence type="predicted"/>
<gene>
    <name evidence="2" type="ORF">THAOC_01584</name>
</gene>
<accession>K0TD97</accession>
<feature type="compositionally biased region" description="Basic and acidic residues" evidence="1">
    <location>
        <begin position="12"/>
        <end position="24"/>
    </location>
</feature>
<protein>
    <recommendedName>
        <fullName evidence="4">HMG box domain-containing protein</fullName>
    </recommendedName>
</protein>
<feature type="region of interest" description="Disordered" evidence="1">
    <location>
        <begin position="1"/>
        <end position="49"/>
    </location>
</feature>
<comment type="caution">
    <text evidence="2">The sequence shown here is derived from an EMBL/GenBank/DDBJ whole genome shotgun (WGS) entry which is preliminary data.</text>
</comment>
<feature type="compositionally biased region" description="Polar residues" evidence="1">
    <location>
        <begin position="444"/>
        <end position="456"/>
    </location>
</feature>
<dbReference type="EMBL" id="AGNL01001902">
    <property type="protein sequence ID" value="EJK76643.1"/>
    <property type="molecule type" value="Genomic_DNA"/>
</dbReference>
<dbReference type="AlphaFoldDB" id="K0TD97"/>
<evidence type="ECO:0008006" key="4">
    <source>
        <dbReference type="Google" id="ProtNLM"/>
    </source>
</evidence>
<organism evidence="2 3">
    <name type="scientific">Thalassiosira oceanica</name>
    <name type="common">Marine diatom</name>
    <dbReference type="NCBI Taxonomy" id="159749"/>
    <lineage>
        <taxon>Eukaryota</taxon>
        <taxon>Sar</taxon>
        <taxon>Stramenopiles</taxon>
        <taxon>Ochrophyta</taxon>
        <taxon>Bacillariophyta</taxon>
        <taxon>Coscinodiscophyceae</taxon>
        <taxon>Thalassiosirophycidae</taxon>
        <taxon>Thalassiosirales</taxon>
        <taxon>Thalassiosiraceae</taxon>
        <taxon>Thalassiosira</taxon>
    </lineage>
</organism>
<feature type="region of interest" description="Disordered" evidence="1">
    <location>
        <begin position="492"/>
        <end position="515"/>
    </location>
</feature>
<feature type="compositionally biased region" description="Basic and acidic residues" evidence="1">
    <location>
        <begin position="36"/>
        <end position="49"/>
    </location>
</feature>
<dbReference type="OrthoDB" id="42185at2759"/>
<evidence type="ECO:0000256" key="1">
    <source>
        <dbReference type="SAM" id="MobiDB-lite"/>
    </source>
</evidence>
<feature type="compositionally biased region" description="Basic residues" evidence="1">
    <location>
        <begin position="214"/>
        <end position="235"/>
    </location>
</feature>
<feature type="region of interest" description="Disordered" evidence="1">
    <location>
        <begin position="429"/>
        <end position="471"/>
    </location>
</feature>
<name>K0TD97_THAOC</name>
<evidence type="ECO:0000313" key="2">
    <source>
        <dbReference type="EMBL" id="EJK76643.1"/>
    </source>
</evidence>
<dbReference type="Proteomes" id="UP000266841">
    <property type="component" value="Unassembled WGS sequence"/>
</dbReference>
<dbReference type="eggNOG" id="ENOG502TA3T">
    <property type="taxonomic scope" value="Eukaryota"/>
</dbReference>
<feature type="region of interest" description="Disordered" evidence="1">
    <location>
        <begin position="211"/>
        <end position="270"/>
    </location>
</feature>
<reference evidence="2 3" key="1">
    <citation type="journal article" date="2012" name="Genome Biol.">
        <title>Genome and low-iron response of an oceanic diatom adapted to chronic iron limitation.</title>
        <authorList>
            <person name="Lommer M."/>
            <person name="Specht M."/>
            <person name="Roy A.S."/>
            <person name="Kraemer L."/>
            <person name="Andreson R."/>
            <person name="Gutowska M.A."/>
            <person name="Wolf J."/>
            <person name="Bergner S.V."/>
            <person name="Schilhabel M.B."/>
            <person name="Klostermeier U.C."/>
            <person name="Beiko R.G."/>
            <person name="Rosenstiel P."/>
            <person name="Hippler M."/>
            <person name="Laroche J."/>
        </authorList>
    </citation>
    <scope>NUCLEOTIDE SEQUENCE [LARGE SCALE GENOMIC DNA]</scope>
    <source>
        <strain evidence="2 3">CCMP1005</strain>
    </source>
</reference>
<evidence type="ECO:0000313" key="3">
    <source>
        <dbReference type="Proteomes" id="UP000266841"/>
    </source>
</evidence>
<keyword evidence="3" id="KW-1185">Reference proteome</keyword>
<feature type="compositionally biased region" description="Low complexity" evidence="1">
    <location>
        <begin position="462"/>
        <end position="471"/>
    </location>
</feature>